<dbReference type="Proteomes" id="UP000054408">
    <property type="component" value="Unassembled WGS sequence"/>
</dbReference>
<evidence type="ECO:0000313" key="13">
    <source>
        <dbReference type="EMBL" id="KNC56481.1"/>
    </source>
</evidence>
<feature type="region of interest" description="Disordered" evidence="11">
    <location>
        <begin position="122"/>
        <end position="180"/>
    </location>
</feature>
<dbReference type="InterPro" id="IPR008266">
    <property type="entry name" value="Tyr_kinase_AS"/>
</dbReference>
<comment type="catalytic activity">
    <reaction evidence="8">
        <text>L-threonyl-[protein] + ATP = O-phospho-L-threonyl-[protein] + ADP + H(+)</text>
        <dbReference type="Rhea" id="RHEA:46608"/>
        <dbReference type="Rhea" id="RHEA-COMP:11060"/>
        <dbReference type="Rhea" id="RHEA-COMP:11605"/>
        <dbReference type="ChEBI" id="CHEBI:15378"/>
        <dbReference type="ChEBI" id="CHEBI:30013"/>
        <dbReference type="ChEBI" id="CHEBI:30616"/>
        <dbReference type="ChEBI" id="CHEBI:61977"/>
        <dbReference type="ChEBI" id="CHEBI:456216"/>
        <dbReference type="EC" id="2.7.12.2"/>
    </reaction>
</comment>
<evidence type="ECO:0000256" key="2">
    <source>
        <dbReference type="ARBA" id="ARBA00022741"/>
    </source>
</evidence>
<feature type="compositionally biased region" description="Low complexity" evidence="11">
    <location>
        <begin position="138"/>
        <end position="161"/>
    </location>
</feature>
<dbReference type="InterPro" id="IPR020635">
    <property type="entry name" value="Tyr_kinase_cat_dom"/>
</dbReference>
<dbReference type="PROSITE" id="PS00107">
    <property type="entry name" value="PROTEIN_KINASE_ATP"/>
    <property type="match status" value="1"/>
</dbReference>
<dbReference type="PROSITE" id="PS50011">
    <property type="entry name" value="PROTEIN_KINASE_DOM"/>
    <property type="match status" value="1"/>
</dbReference>
<dbReference type="PANTHER" id="PTHR48013">
    <property type="entry name" value="DUAL SPECIFICITY MITOGEN-ACTIVATED PROTEIN KINASE KINASE 5-RELATED"/>
    <property type="match status" value="1"/>
</dbReference>
<dbReference type="PANTHER" id="PTHR48013:SF9">
    <property type="entry name" value="DUAL SPECIFICITY MITOGEN-ACTIVATED PROTEIN KINASE KINASE 5"/>
    <property type="match status" value="1"/>
</dbReference>
<sequence>MRGTRPRVVVSRVQPEQAAVDGLAGVGQRGRARHGEQQMQAKVGPGSGRRASSGVDEETMSEWSKVGCGAEAWDGSDGSLPLDADAGAGEQMRSLPNSPTARPDDGMAQAPEGRMRQLAVPDGGLVHKSHRRVADDLSPATTASSMTSSEMTGSMSTSSNSGVILTRSSDSCDEDACSSGGGELHVEVKASGSPKGVSRLALRALSTSVSSLDSPATTPGSSSPSERMPSWRRRPPSVLTPTFASTLPDGTMMADGVLIDCNNNVCLSDGGFVYYEPQTRRLHALLSPSMSKRVQSRMMRRARKQLLERLPAGERASVEVVHDVGLGHADVFGSKGEGGRIKELGSGAFGTVALYRAAADDTLVAVKRMRLEYDVRNQHVSRRILTECKLLHATSSVSKDIVKFRGAFVVQHGMYLRLYLCMEYMDLGSLASVRKKWGPVPEGPLADMAAMLLRGLRYLQTACVMHRDLRPENVLLNTGGRAKVADLGHAKSLESESGKLSAHSKGVIELSLPEPERARRGLVPLAHSPIGNKLYMAPERLDTRRRVSDSELQVYDEKCDIWSLGLVLRVAAMASDGYPYDVSEAKTHLDVAQLIVESSAPRMPRDVGLTRDFCDFVDACMAKDPRHVRLRSSCSTCHSCSTPSSRTGHGCGCGRPTCCSVTRSSGHGWRSCIPMTRRTGTRRRWTRRGQTRRL</sequence>
<dbReference type="Pfam" id="PF00069">
    <property type="entry name" value="Pkinase"/>
    <property type="match status" value="1"/>
</dbReference>
<gene>
    <name evidence="13" type="ORF">AMSG_02449</name>
</gene>
<evidence type="ECO:0000256" key="5">
    <source>
        <dbReference type="ARBA" id="ARBA00038035"/>
    </source>
</evidence>
<keyword evidence="3 13" id="KW-0418">Kinase</keyword>
<reference evidence="13 14" key="1">
    <citation type="submission" date="2010-05" db="EMBL/GenBank/DDBJ databases">
        <title>The Genome Sequence of Thecamonas trahens ATCC 50062.</title>
        <authorList>
            <consortium name="The Broad Institute Genome Sequencing Platform"/>
            <person name="Russ C."/>
            <person name="Cuomo C."/>
            <person name="Shea T."/>
            <person name="Young S.K."/>
            <person name="Zeng Q."/>
            <person name="Koehrsen M."/>
            <person name="Haas B."/>
            <person name="Borodovsky M."/>
            <person name="Guigo R."/>
            <person name="Alvarado L."/>
            <person name="Berlin A."/>
            <person name="Bochicchio J."/>
            <person name="Borenstein D."/>
            <person name="Chapman S."/>
            <person name="Chen Z."/>
            <person name="Freedman E."/>
            <person name="Gellesch M."/>
            <person name="Goldberg J."/>
            <person name="Griggs A."/>
            <person name="Gujja S."/>
            <person name="Heilman E."/>
            <person name="Heiman D."/>
            <person name="Hepburn T."/>
            <person name="Howarth C."/>
            <person name="Jen D."/>
            <person name="Larson L."/>
            <person name="Mehta T."/>
            <person name="Park D."/>
            <person name="Pearson M."/>
            <person name="Roberts A."/>
            <person name="Saif S."/>
            <person name="Shenoy N."/>
            <person name="Sisk P."/>
            <person name="Stolte C."/>
            <person name="Sykes S."/>
            <person name="Thomson T."/>
            <person name="Walk T."/>
            <person name="White J."/>
            <person name="Yandava C."/>
            <person name="Burger G."/>
            <person name="Gray M.W."/>
            <person name="Holland P.W.H."/>
            <person name="King N."/>
            <person name="Lang F.B.F."/>
            <person name="Roger A.J."/>
            <person name="Ruiz-Trillo I."/>
            <person name="Lander E."/>
            <person name="Nusbaum C."/>
        </authorList>
    </citation>
    <scope>NUCLEOTIDE SEQUENCE [LARGE SCALE GENOMIC DNA]</scope>
    <source>
        <strain evidence="13 14">ATCC 50062</strain>
    </source>
</reference>
<dbReference type="GO" id="GO:0004708">
    <property type="term" value="F:MAP kinase kinase activity"/>
    <property type="evidence" value="ECO:0007669"/>
    <property type="project" value="UniProtKB-EC"/>
</dbReference>
<evidence type="ECO:0000256" key="10">
    <source>
        <dbReference type="PROSITE-ProRule" id="PRU10141"/>
    </source>
</evidence>
<dbReference type="GeneID" id="25562129"/>
<dbReference type="GO" id="GO:0005524">
    <property type="term" value="F:ATP binding"/>
    <property type="evidence" value="ECO:0007669"/>
    <property type="project" value="UniProtKB-UniRule"/>
</dbReference>
<dbReference type="SUPFAM" id="SSF56112">
    <property type="entry name" value="Protein kinase-like (PK-like)"/>
    <property type="match status" value="1"/>
</dbReference>
<dbReference type="PROSITE" id="PS00109">
    <property type="entry name" value="PROTEIN_KINASE_TYR"/>
    <property type="match status" value="1"/>
</dbReference>
<dbReference type="EMBL" id="GL349441">
    <property type="protein sequence ID" value="KNC56481.1"/>
    <property type="molecule type" value="Genomic_DNA"/>
</dbReference>
<dbReference type="InterPro" id="IPR011009">
    <property type="entry name" value="Kinase-like_dom_sf"/>
</dbReference>
<feature type="binding site" evidence="10">
    <location>
        <position position="367"/>
    </location>
    <ligand>
        <name>ATP</name>
        <dbReference type="ChEBI" id="CHEBI:30616"/>
    </ligand>
</feature>
<evidence type="ECO:0000256" key="11">
    <source>
        <dbReference type="SAM" id="MobiDB-lite"/>
    </source>
</evidence>
<dbReference type="EC" id="2.7.12.2" evidence="6"/>
<dbReference type="AlphaFoldDB" id="A0A0L0DWL2"/>
<comment type="catalytic activity">
    <reaction evidence="7">
        <text>L-seryl-[protein] + ATP = O-phospho-L-seryl-[protein] + ADP + H(+)</text>
        <dbReference type="Rhea" id="RHEA:17989"/>
        <dbReference type="Rhea" id="RHEA-COMP:9863"/>
        <dbReference type="Rhea" id="RHEA-COMP:11604"/>
        <dbReference type="ChEBI" id="CHEBI:15378"/>
        <dbReference type="ChEBI" id="CHEBI:29999"/>
        <dbReference type="ChEBI" id="CHEBI:30616"/>
        <dbReference type="ChEBI" id="CHEBI:83421"/>
        <dbReference type="ChEBI" id="CHEBI:456216"/>
        <dbReference type="EC" id="2.7.12.2"/>
    </reaction>
</comment>
<comment type="catalytic activity">
    <reaction evidence="9">
        <text>L-tyrosyl-[protein] + ATP = O-phospho-L-tyrosyl-[protein] + ADP + H(+)</text>
        <dbReference type="Rhea" id="RHEA:10596"/>
        <dbReference type="Rhea" id="RHEA-COMP:10136"/>
        <dbReference type="Rhea" id="RHEA-COMP:20101"/>
        <dbReference type="ChEBI" id="CHEBI:15378"/>
        <dbReference type="ChEBI" id="CHEBI:30616"/>
        <dbReference type="ChEBI" id="CHEBI:46858"/>
        <dbReference type="ChEBI" id="CHEBI:61978"/>
        <dbReference type="ChEBI" id="CHEBI:456216"/>
        <dbReference type="EC" id="2.7.12.2"/>
    </reaction>
</comment>
<keyword evidence="4 10" id="KW-0067">ATP-binding</keyword>
<keyword evidence="2 10" id="KW-0547">Nucleotide-binding</keyword>
<evidence type="ECO:0000256" key="8">
    <source>
        <dbReference type="ARBA" id="ARBA00049299"/>
    </source>
</evidence>
<evidence type="ECO:0000313" key="14">
    <source>
        <dbReference type="Proteomes" id="UP000054408"/>
    </source>
</evidence>
<protein>
    <recommendedName>
        <fullName evidence="6">mitogen-activated protein kinase kinase</fullName>
        <ecNumber evidence="6">2.7.12.2</ecNumber>
    </recommendedName>
</protein>
<feature type="region of interest" description="Disordered" evidence="11">
    <location>
        <begin position="208"/>
        <end position="239"/>
    </location>
</feature>
<evidence type="ECO:0000259" key="12">
    <source>
        <dbReference type="PROSITE" id="PS50011"/>
    </source>
</evidence>
<evidence type="ECO:0000256" key="1">
    <source>
        <dbReference type="ARBA" id="ARBA00022679"/>
    </source>
</evidence>
<dbReference type="SMART" id="SM00219">
    <property type="entry name" value="TyrKc"/>
    <property type="match status" value="1"/>
</dbReference>
<keyword evidence="1" id="KW-0808">Transferase</keyword>
<evidence type="ECO:0000256" key="6">
    <source>
        <dbReference type="ARBA" id="ARBA00038999"/>
    </source>
</evidence>
<dbReference type="Gene3D" id="1.10.510.10">
    <property type="entry name" value="Transferase(Phosphotransferase) domain 1"/>
    <property type="match status" value="1"/>
</dbReference>
<dbReference type="eggNOG" id="KOG0581">
    <property type="taxonomic scope" value="Eukaryota"/>
</dbReference>
<name>A0A0L0DWL2_THETB</name>
<evidence type="ECO:0000256" key="7">
    <source>
        <dbReference type="ARBA" id="ARBA00049014"/>
    </source>
</evidence>
<proteinExistence type="inferred from homology"/>
<feature type="domain" description="Protein kinase" evidence="12">
    <location>
        <begin position="338"/>
        <end position="641"/>
    </location>
</feature>
<evidence type="ECO:0000256" key="4">
    <source>
        <dbReference type="ARBA" id="ARBA00022840"/>
    </source>
</evidence>
<dbReference type="InterPro" id="IPR000719">
    <property type="entry name" value="Prot_kinase_dom"/>
</dbReference>
<feature type="region of interest" description="Disordered" evidence="11">
    <location>
        <begin position="20"/>
        <end position="109"/>
    </location>
</feature>
<dbReference type="OrthoDB" id="10252354at2759"/>
<feature type="compositionally biased region" description="Low complexity" evidence="11">
    <location>
        <begin position="214"/>
        <end position="225"/>
    </location>
</feature>
<dbReference type="InterPro" id="IPR017441">
    <property type="entry name" value="Protein_kinase_ATP_BS"/>
</dbReference>
<dbReference type="STRING" id="461836.A0A0L0DWL2"/>
<accession>A0A0L0DWL2</accession>
<evidence type="ECO:0000256" key="3">
    <source>
        <dbReference type="ARBA" id="ARBA00022777"/>
    </source>
</evidence>
<comment type="similarity">
    <text evidence="5">Belongs to the protein kinase superfamily. STE Ser/Thr protein kinase family. MAP kinase kinase subfamily.</text>
</comment>
<dbReference type="RefSeq" id="XP_013760990.1">
    <property type="nucleotide sequence ID" value="XM_013905536.1"/>
</dbReference>
<evidence type="ECO:0000256" key="9">
    <source>
        <dbReference type="ARBA" id="ARBA00051693"/>
    </source>
</evidence>
<organism evidence="13 14">
    <name type="scientific">Thecamonas trahens ATCC 50062</name>
    <dbReference type="NCBI Taxonomy" id="461836"/>
    <lineage>
        <taxon>Eukaryota</taxon>
        <taxon>Apusozoa</taxon>
        <taxon>Apusomonadida</taxon>
        <taxon>Apusomonadidae</taxon>
        <taxon>Thecamonas</taxon>
    </lineage>
</organism>
<dbReference type="Gene3D" id="3.30.200.20">
    <property type="entry name" value="Phosphorylase Kinase, domain 1"/>
    <property type="match status" value="1"/>
</dbReference>
<keyword evidence="14" id="KW-1185">Reference proteome</keyword>
<dbReference type="GO" id="GO:0004713">
    <property type="term" value="F:protein tyrosine kinase activity"/>
    <property type="evidence" value="ECO:0007669"/>
    <property type="project" value="InterPro"/>
</dbReference>